<gene>
    <name evidence="3" type="ORF">GCM10007888_43380</name>
    <name evidence="2" type="ORF">MOX02_10610</name>
</gene>
<feature type="transmembrane region" description="Helical" evidence="1">
    <location>
        <begin position="46"/>
        <end position="68"/>
    </location>
</feature>
<feature type="transmembrane region" description="Helical" evidence="1">
    <location>
        <begin position="102"/>
        <end position="123"/>
    </location>
</feature>
<reference evidence="5" key="2">
    <citation type="journal article" date="2019" name="Int. J. Syst. Evol. Microbiol.">
        <title>The Global Catalogue of Microorganisms (GCM) 10K type strain sequencing project: providing services to taxonomists for standard genome sequencing and annotation.</title>
        <authorList>
            <consortium name="The Broad Institute Genomics Platform"/>
            <consortium name="The Broad Institute Genome Sequencing Center for Infectious Disease"/>
            <person name="Wu L."/>
            <person name="Ma J."/>
        </authorList>
    </citation>
    <scope>NUCLEOTIDE SEQUENCE [LARGE SCALE GENOMIC DNA]</scope>
    <source>
        <strain evidence="5">NBRC 107715</strain>
    </source>
</reference>
<evidence type="ECO:0000313" key="5">
    <source>
        <dbReference type="Proteomes" id="UP001156856"/>
    </source>
</evidence>
<name>A0A512IZD4_9HYPH</name>
<dbReference type="Proteomes" id="UP000321960">
    <property type="component" value="Unassembled WGS sequence"/>
</dbReference>
<organism evidence="2 4">
    <name type="scientific">Methylobacterium oxalidis</name>
    <dbReference type="NCBI Taxonomy" id="944322"/>
    <lineage>
        <taxon>Bacteria</taxon>
        <taxon>Pseudomonadati</taxon>
        <taxon>Pseudomonadota</taxon>
        <taxon>Alphaproteobacteria</taxon>
        <taxon>Hyphomicrobiales</taxon>
        <taxon>Methylobacteriaceae</taxon>
        <taxon>Methylobacterium</taxon>
    </lineage>
</organism>
<dbReference type="RefSeq" id="WP_147024756.1">
    <property type="nucleotide sequence ID" value="NZ_BJZU01000016.1"/>
</dbReference>
<accession>A0A512IZD4</accession>
<dbReference type="AlphaFoldDB" id="A0A512IZD4"/>
<keyword evidence="1" id="KW-0812">Transmembrane</keyword>
<evidence type="ECO:0000313" key="3">
    <source>
        <dbReference type="EMBL" id="GLS65956.1"/>
    </source>
</evidence>
<feature type="transmembrane region" description="Helical" evidence="1">
    <location>
        <begin position="74"/>
        <end position="95"/>
    </location>
</feature>
<dbReference type="EMBL" id="BJZU01000016">
    <property type="protein sequence ID" value="GEP03023.1"/>
    <property type="molecule type" value="Genomic_DNA"/>
</dbReference>
<keyword evidence="1" id="KW-1133">Transmembrane helix</keyword>
<dbReference type="Proteomes" id="UP001156856">
    <property type="component" value="Unassembled WGS sequence"/>
</dbReference>
<evidence type="ECO:0000313" key="2">
    <source>
        <dbReference type="EMBL" id="GEP03023.1"/>
    </source>
</evidence>
<keyword evidence="5" id="KW-1185">Reference proteome</keyword>
<reference evidence="3" key="4">
    <citation type="submission" date="2023-01" db="EMBL/GenBank/DDBJ databases">
        <title>Draft genome sequence of Methylobacterium oxalidis strain NBRC 107715.</title>
        <authorList>
            <person name="Sun Q."/>
            <person name="Mori K."/>
        </authorList>
    </citation>
    <scope>NUCLEOTIDE SEQUENCE</scope>
    <source>
        <strain evidence="3">NBRC 107715</strain>
    </source>
</reference>
<keyword evidence="1" id="KW-0472">Membrane</keyword>
<sequence>MDMIEPNVAALLWFALFSGVASIGFYVLTGVFPLETRPDLRSRPLGLVLIAANVLLLVALVGGSMAYGAANLRWTSLVIVAGLAVLFAPGLFNVWPQSWRDGVAGLAIVLTGFSVSLSLLQHVGAVFSL</sequence>
<dbReference type="OrthoDB" id="7851455at2"/>
<reference evidence="2 4" key="3">
    <citation type="submission" date="2019-07" db="EMBL/GenBank/DDBJ databases">
        <title>Whole genome shotgun sequence of Methylobacterium oxalidis NBRC 107715.</title>
        <authorList>
            <person name="Hosoyama A."/>
            <person name="Uohara A."/>
            <person name="Ohji S."/>
            <person name="Ichikawa N."/>
        </authorList>
    </citation>
    <scope>NUCLEOTIDE SEQUENCE [LARGE SCALE GENOMIC DNA]</scope>
    <source>
        <strain evidence="2 4">NBRC 107715</strain>
    </source>
</reference>
<reference evidence="3" key="1">
    <citation type="journal article" date="2014" name="Int. J. Syst. Evol. Microbiol.">
        <title>Complete genome of a new Firmicutes species belonging to the dominant human colonic microbiota ('Ruminococcus bicirculans') reveals two chromosomes and a selective capacity to utilize plant glucans.</title>
        <authorList>
            <consortium name="NISC Comparative Sequencing Program"/>
            <person name="Wegmann U."/>
            <person name="Louis P."/>
            <person name="Goesmann A."/>
            <person name="Henrissat B."/>
            <person name="Duncan S.H."/>
            <person name="Flint H.J."/>
        </authorList>
    </citation>
    <scope>NUCLEOTIDE SEQUENCE</scope>
    <source>
        <strain evidence="3">NBRC 107715</strain>
    </source>
</reference>
<proteinExistence type="predicted"/>
<feature type="transmembrane region" description="Helical" evidence="1">
    <location>
        <begin position="12"/>
        <end position="34"/>
    </location>
</feature>
<evidence type="ECO:0000313" key="4">
    <source>
        <dbReference type="Proteomes" id="UP000321960"/>
    </source>
</evidence>
<protein>
    <submittedName>
        <fullName evidence="2">Uncharacterized protein</fullName>
    </submittedName>
</protein>
<evidence type="ECO:0000256" key="1">
    <source>
        <dbReference type="SAM" id="Phobius"/>
    </source>
</evidence>
<comment type="caution">
    <text evidence="2">The sequence shown here is derived from an EMBL/GenBank/DDBJ whole genome shotgun (WGS) entry which is preliminary data.</text>
</comment>
<dbReference type="EMBL" id="BSPK01000084">
    <property type="protein sequence ID" value="GLS65956.1"/>
    <property type="molecule type" value="Genomic_DNA"/>
</dbReference>